<name>A0AA42DLT5_9FIRM</name>
<dbReference type="SUPFAM" id="SSF51011">
    <property type="entry name" value="Glycosyl hydrolase domain"/>
    <property type="match status" value="1"/>
</dbReference>
<evidence type="ECO:0000256" key="4">
    <source>
        <dbReference type="ARBA" id="ARBA00011165"/>
    </source>
</evidence>
<dbReference type="GO" id="GO:0000272">
    <property type="term" value="P:polysaccharide catabolic process"/>
    <property type="evidence" value="ECO:0007669"/>
    <property type="project" value="TreeGrafter"/>
</dbReference>
<reference evidence="10" key="1">
    <citation type="journal article" date="2023" name="Int. J. Syst. Evol. Microbiol.">
        <title>&lt;i&gt;Holtiella tumoricola&lt;/i&gt; gen. nov. sp. nov., isolated from a human clinical sample.</title>
        <authorList>
            <person name="Allen-Vercoe E."/>
            <person name="Daigneault M.C."/>
            <person name="Vancuren S.J."/>
            <person name="Cochrane K."/>
            <person name="O'Neal L.L."/>
            <person name="Sankaranarayanan K."/>
            <person name="Lawson P.A."/>
        </authorList>
    </citation>
    <scope>NUCLEOTIDE SEQUENCE</scope>
    <source>
        <strain evidence="10">CC70A</strain>
    </source>
</reference>
<dbReference type="SMART" id="SM00813">
    <property type="entry name" value="Alpha-L-AF_C"/>
    <property type="match status" value="1"/>
</dbReference>
<dbReference type="InterPro" id="IPR013780">
    <property type="entry name" value="Glyco_hydro_b"/>
</dbReference>
<dbReference type="InterPro" id="IPR055235">
    <property type="entry name" value="ASD1_cat"/>
</dbReference>
<keyword evidence="6" id="KW-0378">Hydrolase</keyword>
<evidence type="ECO:0000256" key="6">
    <source>
        <dbReference type="ARBA" id="ARBA00022801"/>
    </source>
</evidence>
<evidence type="ECO:0000256" key="2">
    <source>
        <dbReference type="ARBA" id="ARBA00004881"/>
    </source>
</evidence>
<dbReference type="PANTHER" id="PTHR43576:SF3">
    <property type="entry name" value="ALPHA-L-ARABINOFURANOSIDASE C"/>
    <property type="match status" value="1"/>
</dbReference>
<dbReference type="Gene3D" id="2.60.40.1180">
    <property type="entry name" value="Golgi alpha-mannosidase II"/>
    <property type="match status" value="1"/>
</dbReference>
<keyword evidence="8" id="KW-0326">Glycosidase</keyword>
<keyword evidence="11" id="KW-1185">Reference proteome</keyword>
<comment type="caution">
    <text evidence="10">The sequence shown here is derived from an EMBL/GenBank/DDBJ whole genome shotgun (WGS) entry which is preliminary data.</text>
</comment>
<keyword evidence="7" id="KW-0119">Carbohydrate metabolism</keyword>
<dbReference type="EC" id="3.2.1.55" evidence="5"/>
<evidence type="ECO:0000256" key="8">
    <source>
        <dbReference type="ARBA" id="ARBA00023295"/>
    </source>
</evidence>
<sequence>MKKANICVDREFIVGDVDQRIYGSFIEHLGRAVYEGIYQPGNPLADERGLRQDVAKLIREIGVPIVRYPGGNFVSGYHWEDGVGPKAERPQKLDLAWSVVETNQFGLNEFMDWTKEVGTEAMMAVNLGTRGVEDAKNIIEYCNIKEGSYYSDLRVQHGYKDPHNIKLWCLGNEMDGPWQMGHKTAKEYGRLAAETGRIMRMVDSNIELVACGSSSLYMDTFAQWEETVLDEAYDQVDYISLHQYYGNHDNDTKNFLASSVAMDEFIRSVVSICDYVKVKKRSHKQINLSFDEWNVWYHSNEQDKQLEKWVKVPHQLEDIYNFEDALLVGSMLITLLKYCDRVKIACLAQLVNVIAPIMTSDSGAWKQTIFYPYMHTSVFGRGKVLHTLVKSPIYESKHGDAPYLDAVLIENEEEETLTLFAVNKSLDEPMEVKCELRQFKEYSVVEHQVLYHEDLKAENTQAHPNNVVPYGNGNGKLENGVLETVLSKTSWNVIRMKKRH</sequence>
<feature type="domain" description="Alpha-L-arabinofuranosidase C-terminal" evidence="9">
    <location>
        <begin position="291"/>
        <end position="490"/>
    </location>
</feature>
<evidence type="ECO:0000256" key="5">
    <source>
        <dbReference type="ARBA" id="ARBA00012670"/>
    </source>
</evidence>
<evidence type="ECO:0000256" key="1">
    <source>
        <dbReference type="ARBA" id="ARBA00001462"/>
    </source>
</evidence>
<evidence type="ECO:0000259" key="9">
    <source>
        <dbReference type="SMART" id="SM00813"/>
    </source>
</evidence>
<dbReference type="EMBL" id="JAQIFT010000036">
    <property type="protein sequence ID" value="MDA3731482.1"/>
    <property type="molecule type" value="Genomic_DNA"/>
</dbReference>
<dbReference type="RefSeq" id="WP_271011866.1">
    <property type="nucleotide sequence ID" value="NZ_JAQIFT010000036.1"/>
</dbReference>
<gene>
    <name evidence="10" type="ORF">PBV87_08330</name>
</gene>
<dbReference type="GO" id="GO:0046373">
    <property type="term" value="P:L-arabinose metabolic process"/>
    <property type="evidence" value="ECO:0007669"/>
    <property type="project" value="InterPro"/>
</dbReference>
<evidence type="ECO:0000256" key="7">
    <source>
        <dbReference type="ARBA" id="ARBA00023277"/>
    </source>
</evidence>
<evidence type="ECO:0000256" key="3">
    <source>
        <dbReference type="ARBA" id="ARBA00007186"/>
    </source>
</evidence>
<protein>
    <recommendedName>
        <fullName evidence="5">non-reducing end alpha-L-arabinofuranosidase</fullName>
        <ecNumber evidence="5">3.2.1.55</ecNumber>
    </recommendedName>
</protein>
<comment type="similarity">
    <text evidence="3">Belongs to the glycosyl hydrolase 51 family.</text>
</comment>
<evidence type="ECO:0000313" key="11">
    <source>
        <dbReference type="Proteomes" id="UP001169242"/>
    </source>
</evidence>
<comment type="pathway">
    <text evidence="2">Glycan metabolism.</text>
</comment>
<dbReference type="Pfam" id="PF06964">
    <property type="entry name" value="Alpha-L-AF_C"/>
    <property type="match status" value="1"/>
</dbReference>
<evidence type="ECO:0000313" key="10">
    <source>
        <dbReference type="EMBL" id="MDA3731482.1"/>
    </source>
</evidence>
<dbReference type="PANTHER" id="PTHR43576">
    <property type="entry name" value="ALPHA-L-ARABINOFURANOSIDASE C-RELATED"/>
    <property type="match status" value="1"/>
</dbReference>
<dbReference type="AlphaFoldDB" id="A0AA42DLT5"/>
<dbReference type="Proteomes" id="UP001169242">
    <property type="component" value="Unassembled WGS sequence"/>
</dbReference>
<organism evidence="10 11">
    <name type="scientific">Holtiella tumoricola</name>
    <dbReference type="NCBI Taxonomy" id="3018743"/>
    <lineage>
        <taxon>Bacteria</taxon>
        <taxon>Bacillati</taxon>
        <taxon>Bacillota</taxon>
        <taxon>Clostridia</taxon>
        <taxon>Lachnospirales</taxon>
        <taxon>Cellulosilyticaceae</taxon>
        <taxon>Holtiella</taxon>
    </lineage>
</organism>
<accession>A0AA42DLT5</accession>
<proteinExistence type="inferred from homology"/>
<comment type="catalytic activity">
    <reaction evidence="1">
        <text>Hydrolysis of terminal non-reducing alpha-L-arabinofuranoside residues in alpha-L-arabinosides.</text>
        <dbReference type="EC" id="3.2.1.55"/>
    </reaction>
</comment>
<dbReference type="GO" id="GO:0046556">
    <property type="term" value="F:alpha-L-arabinofuranosidase activity"/>
    <property type="evidence" value="ECO:0007669"/>
    <property type="project" value="UniProtKB-EC"/>
</dbReference>
<dbReference type="SUPFAM" id="SSF51445">
    <property type="entry name" value="(Trans)glycosidases"/>
    <property type="match status" value="1"/>
</dbReference>
<dbReference type="Pfam" id="PF22848">
    <property type="entry name" value="ASD1_dom"/>
    <property type="match status" value="1"/>
</dbReference>
<dbReference type="InterPro" id="IPR017853">
    <property type="entry name" value="GH"/>
</dbReference>
<dbReference type="Gene3D" id="3.20.20.80">
    <property type="entry name" value="Glycosidases"/>
    <property type="match status" value="1"/>
</dbReference>
<dbReference type="InterPro" id="IPR010720">
    <property type="entry name" value="Alpha-L-AF_C"/>
</dbReference>
<comment type="subunit">
    <text evidence="4">Homohexamer; trimer of dimers.</text>
</comment>